<sequence>MGELQLRLVAKIPFHKRKPNLYCSYKDNVCEPVVALTHGMLRLCKTRRSKICVTHQFTCILIKITFFPYYANTITQMYVVHNFMTLVTETG</sequence>
<dbReference type="EMBL" id="GBXM01016822">
    <property type="protein sequence ID" value="JAH91755.1"/>
    <property type="molecule type" value="Transcribed_RNA"/>
</dbReference>
<evidence type="ECO:0000313" key="1">
    <source>
        <dbReference type="EMBL" id="JAH91755.1"/>
    </source>
</evidence>
<proteinExistence type="predicted"/>
<dbReference type="AlphaFoldDB" id="A0A0E9WQD8"/>
<reference evidence="1" key="2">
    <citation type="journal article" date="2015" name="Fish Shellfish Immunol.">
        <title>Early steps in the European eel (Anguilla anguilla)-Vibrio vulnificus interaction in the gills: Role of the RtxA13 toxin.</title>
        <authorList>
            <person name="Callol A."/>
            <person name="Pajuelo D."/>
            <person name="Ebbesson L."/>
            <person name="Teles M."/>
            <person name="MacKenzie S."/>
            <person name="Amaro C."/>
        </authorList>
    </citation>
    <scope>NUCLEOTIDE SEQUENCE</scope>
</reference>
<protein>
    <submittedName>
        <fullName evidence="1">Uncharacterized protein</fullName>
    </submittedName>
</protein>
<name>A0A0E9WQD8_ANGAN</name>
<organism evidence="1">
    <name type="scientific">Anguilla anguilla</name>
    <name type="common">European freshwater eel</name>
    <name type="synonym">Muraena anguilla</name>
    <dbReference type="NCBI Taxonomy" id="7936"/>
    <lineage>
        <taxon>Eukaryota</taxon>
        <taxon>Metazoa</taxon>
        <taxon>Chordata</taxon>
        <taxon>Craniata</taxon>
        <taxon>Vertebrata</taxon>
        <taxon>Euteleostomi</taxon>
        <taxon>Actinopterygii</taxon>
        <taxon>Neopterygii</taxon>
        <taxon>Teleostei</taxon>
        <taxon>Anguilliformes</taxon>
        <taxon>Anguillidae</taxon>
        <taxon>Anguilla</taxon>
    </lineage>
</organism>
<reference evidence="1" key="1">
    <citation type="submission" date="2014-11" db="EMBL/GenBank/DDBJ databases">
        <authorList>
            <person name="Amaro Gonzalez C."/>
        </authorList>
    </citation>
    <scope>NUCLEOTIDE SEQUENCE</scope>
</reference>
<accession>A0A0E9WQD8</accession>